<feature type="domain" description="D-isomer specific 2-hydroxyacid dehydrogenase NAD-binding" evidence="7">
    <location>
        <begin position="106"/>
        <end position="280"/>
    </location>
</feature>
<evidence type="ECO:0000256" key="4">
    <source>
        <dbReference type="ARBA" id="ARBA00023027"/>
    </source>
</evidence>
<dbReference type="SUPFAM" id="SSF52283">
    <property type="entry name" value="Formate/glycerate dehydrogenase catalytic domain-like"/>
    <property type="match status" value="1"/>
</dbReference>
<dbReference type="InterPro" id="IPR029753">
    <property type="entry name" value="D-isomer_DH_CS"/>
</dbReference>
<dbReference type="InterPro" id="IPR050857">
    <property type="entry name" value="D-2-hydroxyacid_DH"/>
</dbReference>
<dbReference type="PANTHER" id="PTHR42789:SF1">
    <property type="entry name" value="D-ISOMER SPECIFIC 2-HYDROXYACID DEHYDROGENASE FAMILY PROTEIN (AFU_ORTHOLOGUE AFUA_6G10090)"/>
    <property type="match status" value="1"/>
</dbReference>
<keyword evidence="4" id="KW-0520">NAD</keyword>
<evidence type="ECO:0000256" key="1">
    <source>
        <dbReference type="ARBA" id="ARBA00005854"/>
    </source>
</evidence>
<evidence type="ECO:0000313" key="9">
    <source>
        <dbReference type="Proteomes" id="UP001596523"/>
    </source>
</evidence>
<dbReference type="Pfam" id="PF02826">
    <property type="entry name" value="2-Hacid_dh_C"/>
    <property type="match status" value="1"/>
</dbReference>
<dbReference type="EMBL" id="JBHTCF010000004">
    <property type="protein sequence ID" value="MFC7304825.1"/>
    <property type="molecule type" value="Genomic_DNA"/>
</dbReference>
<dbReference type="RefSeq" id="WP_381829694.1">
    <property type="nucleotide sequence ID" value="NZ_JBHTCF010000004.1"/>
</dbReference>
<dbReference type="Proteomes" id="UP001596523">
    <property type="component" value="Unassembled WGS sequence"/>
</dbReference>
<keyword evidence="9" id="KW-1185">Reference proteome</keyword>
<comment type="similarity">
    <text evidence="1 5">Belongs to the D-isomer specific 2-hydroxyacid dehydrogenase family.</text>
</comment>
<accession>A0ABW2JHC3</accession>
<evidence type="ECO:0000256" key="5">
    <source>
        <dbReference type="RuleBase" id="RU003719"/>
    </source>
</evidence>
<comment type="caution">
    <text evidence="8">The sequence shown here is derived from an EMBL/GenBank/DDBJ whole genome shotgun (WGS) entry which is preliminary data.</text>
</comment>
<gene>
    <name evidence="8" type="ORF">ACFQVC_11410</name>
</gene>
<dbReference type="CDD" id="cd12173">
    <property type="entry name" value="PGDH_4"/>
    <property type="match status" value="1"/>
</dbReference>
<name>A0ABW2JHC3_9ACTN</name>
<proteinExistence type="inferred from homology"/>
<organism evidence="8 9">
    <name type="scientific">Streptomyces monticola</name>
    <dbReference type="NCBI Taxonomy" id="2666263"/>
    <lineage>
        <taxon>Bacteria</taxon>
        <taxon>Bacillati</taxon>
        <taxon>Actinomycetota</taxon>
        <taxon>Actinomycetes</taxon>
        <taxon>Kitasatosporales</taxon>
        <taxon>Streptomycetaceae</taxon>
        <taxon>Streptomyces</taxon>
    </lineage>
</organism>
<keyword evidence="2" id="KW-0028">Amino-acid biosynthesis</keyword>
<evidence type="ECO:0000313" key="8">
    <source>
        <dbReference type="EMBL" id="MFC7304825.1"/>
    </source>
</evidence>
<reference evidence="9" key="1">
    <citation type="journal article" date="2019" name="Int. J. Syst. Evol. Microbiol.">
        <title>The Global Catalogue of Microorganisms (GCM) 10K type strain sequencing project: providing services to taxonomists for standard genome sequencing and annotation.</title>
        <authorList>
            <consortium name="The Broad Institute Genomics Platform"/>
            <consortium name="The Broad Institute Genome Sequencing Center for Infectious Disease"/>
            <person name="Wu L."/>
            <person name="Ma J."/>
        </authorList>
    </citation>
    <scope>NUCLEOTIDE SEQUENCE [LARGE SCALE GENOMIC DNA]</scope>
    <source>
        <strain evidence="9">SYNS20</strain>
    </source>
</reference>
<dbReference type="SUPFAM" id="SSF51735">
    <property type="entry name" value="NAD(P)-binding Rossmann-fold domains"/>
    <property type="match status" value="1"/>
</dbReference>
<evidence type="ECO:0000256" key="2">
    <source>
        <dbReference type="ARBA" id="ARBA00022605"/>
    </source>
</evidence>
<dbReference type="InterPro" id="IPR036291">
    <property type="entry name" value="NAD(P)-bd_dom_sf"/>
</dbReference>
<dbReference type="Pfam" id="PF00389">
    <property type="entry name" value="2-Hacid_dh"/>
    <property type="match status" value="1"/>
</dbReference>
<dbReference type="PROSITE" id="PS00671">
    <property type="entry name" value="D_2_HYDROXYACID_DH_3"/>
    <property type="match status" value="1"/>
</dbReference>
<protein>
    <submittedName>
        <fullName evidence="8">Hydroxyacid dehydrogenase</fullName>
        <ecNumber evidence="8">1.1.1.-</ecNumber>
    </submittedName>
</protein>
<dbReference type="InterPro" id="IPR006139">
    <property type="entry name" value="D-isomer_2_OHA_DH_cat_dom"/>
</dbReference>
<dbReference type="PROSITE" id="PS00065">
    <property type="entry name" value="D_2_HYDROXYACID_DH_1"/>
    <property type="match status" value="1"/>
</dbReference>
<dbReference type="Gene3D" id="3.40.50.720">
    <property type="entry name" value="NAD(P)-binding Rossmann-like Domain"/>
    <property type="match status" value="2"/>
</dbReference>
<sequence length="317" mass="32741">MGKPKVVVADPLAESALAGLGDYDVRHCAGKDPEALHAALRDADALLIRSGTRVDREALAAAPELRIVARAGVGLDNVDVAAATEAGVIVANAPLSNVLSVAELTVGLVIASVRHIVPANTALRNGRWERAAFTGTELAGSTVGIVGLGHVGTLVAERLAAFDMRIVAYDPYVPQARAAAAGAQLVGLDELMARSEFVTVHLPRTPETLGLIGERELRLARPTMRLINTARGGIVDESALETALKEQRIAGAALDVFEVEPAVDSPLLAYDTVVATPHLGASTAQAQDRAGLEAVAAVRAALSGEPVAGAVNRVPAR</sequence>
<keyword evidence="3 5" id="KW-0560">Oxidoreductase</keyword>
<dbReference type="PANTHER" id="PTHR42789">
    <property type="entry name" value="D-ISOMER SPECIFIC 2-HYDROXYACID DEHYDROGENASE FAMILY PROTEIN (AFU_ORTHOLOGUE AFUA_6G10090)"/>
    <property type="match status" value="1"/>
</dbReference>
<evidence type="ECO:0000256" key="3">
    <source>
        <dbReference type="ARBA" id="ARBA00023002"/>
    </source>
</evidence>
<dbReference type="GO" id="GO:0016491">
    <property type="term" value="F:oxidoreductase activity"/>
    <property type="evidence" value="ECO:0007669"/>
    <property type="project" value="UniProtKB-KW"/>
</dbReference>
<dbReference type="InterPro" id="IPR006140">
    <property type="entry name" value="D-isomer_DH_NAD-bd"/>
</dbReference>
<dbReference type="EC" id="1.1.1.-" evidence="8"/>
<evidence type="ECO:0000259" key="6">
    <source>
        <dbReference type="Pfam" id="PF00389"/>
    </source>
</evidence>
<dbReference type="InterPro" id="IPR029752">
    <property type="entry name" value="D-isomer_DH_CS1"/>
</dbReference>
<feature type="domain" description="D-isomer specific 2-hydroxyacid dehydrogenase catalytic" evidence="6">
    <location>
        <begin position="6"/>
        <end position="312"/>
    </location>
</feature>
<evidence type="ECO:0000259" key="7">
    <source>
        <dbReference type="Pfam" id="PF02826"/>
    </source>
</evidence>